<name>A0A0E9QQR0_ANGAN</name>
<sequence>MLTVIHNIHKYRYSKTNVHLFII</sequence>
<reference evidence="1" key="1">
    <citation type="submission" date="2014-11" db="EMBL/GenBank/DDBJ databases">
        <authorList>
            <person name="Amaro Gonzalez C."/>
        </authorList>
    </citation>
    <scope>NUCLEOTIDE SEQUENCE</scope>
</reference>
<organism evidence="1">
    <name type="scientific">Anguilla anguilla</name>
    <name type="common">European freshwater eel</name>
    <name type="synonym">Muraena anguilla</name>
    <dbReference type="NCBI Taxonomy" id="7936"/>
    <lineage>
        <taxon>Eukaryota</taxon>
        <taxon>Metazoa</taxon>
        <taxon>Chordata</taxon>
        <taxon>Craniata</taxon>
        <taxon>Vertebrata</taxon>
        <taxon>Euteleostomi</taxon>
        <taxon>Actinopterygii</taxon>
        <taxon>Neopterygii</taxon>
        <taxon>Teleostei</taxon>
        <taxon>Anguilliformes</taxon>
        <taxon>Anguillidae</taxon>
        <taxon>Anguilla</taxon>
    </lineage>
</organism>
<proteinExistence type="predicted"/>
<accession>A0A0E9QQR0</accession>
<reference evidence="1" key="2">
    <citation type="journal article" date="2015" name="Fish Shellfish Immunol.">
        <title>Early steps in the European eel (Anguilla anguilla)-Vibrio vulnificus interaction in the gills: Role of the RtxA13 toxin.</title>
        <authorList>
            <person name="Callol A."/>
            <person name="Pajuelo D."/>
            <person name="Ebbesson L."/>
            <person name="Teles M."/>
            <person name="MacKenzie S."/>
            <person name="Amaro C."/>
        </authorList>
    </citation>
    <scope>NUCLEOTIDE SEQUENCE</scope>
</reference>
<dbReference type="EMBL" id="GBXM01090144">
    <property type="protein sequence ID" value="JAH18433.1"/>
    <property type="molecule type" value="Transcribed_RNA"/>
</dbReference>
<protein>
    <submittedName>
        <fullName evidence="1">Uncharacterized protein</fullName>
    </submittedName>
</protein>
<evidence type="ECO:0000313" key="1">
    <source>
        <dbReference type="EMBL" id="JAH18433.1"/>
    </source>
</evidence>
<dbReference type="AlphaFoldDB" id="A0A0E9QQR0"/>